<organism evidence="4 5">
    <name type="scientific">Allorhizobium borbori</name>
    <dbReference type="NCBI Taxonomy" id="485907"/>
    <lineage>
        <taxon>Bacteria</taxon>
        <taxon>Pseudomonadati</taxon>
        <taxon>Pseudomonadota</taxon>
        <taxon>Alphaproteobacteria</taxon>
        <taxon>Hyphomicrobiales</taxon>
        <taxon>Rhizobiaceae</taxon>
        <taxon>Rhizobium/Agrobacterium group</taxon>
        <taxon>Allorhizobium</taxon>
    </lineage>
</organism>
<dbReference type="SUPFAM" id="SSF47090">
    <property type="entry name" value="PGBD-like"/>
    <property type="match status" value="1"/>
</dbReference>
<evidence type="ECO:0000256" key="1">
    <source>
        <dbReference type="SAM" id="Coils"/>
    </source>
</evidence>
<dbReference type="PANTHER" id="PTHR43628">
    <property type="entry name" value="ACTIVATOR OF C KINASE PROTEIN 1-RELATED"/>
    <property type="match status" value="1"/>
</dbReference>
<dbReference type="SUPFAM" id="SSF81901">
    <property type="entry name" value="HCP-like"/>
    <property type="match status" value="1"/>
</dbReference>
<dbReference type="RefSeq" id="WP_183788186.1">
    <property type="nucleotide sequence ID" value="NZ_JACIDU010000001.1"/>
</dbReference>
<sequence length="1267" mass="136214">MNGSRSSHPRQGDRSSLDALSRTIEGLEARIEDLMGAPGGGRDPRRAPERERPRDREIEHDRRPPPPARAAGSSVQSALDEIRQRQRALETNRQPARAADPYAPRASEAYAPQPRAAERYEERPRPRDHRSEAPARDTTQQDIAKALVNLRHELKQDISEGVSREIGGLLSEMRAIKSMAGDRRYAEDMRGDLARLADGIGQISRQARPDEAQSLRAEFEDLRAMMDNLAREDSVQRMESRWNGFEERMGGFNTETLQDELVSLAYRLDDIKSQLGSMNDVPAIRALEDRMMSIASTLDEIGKRIEPRDTAVAAEQFAGLDRRLDEISRAIAATSRAATPAVDPVFLQRLENRIGALAEQIEDIGAAASRRPDPAVALNARLESLAERIEDLAGERAAARLEERIDALSALMESNQRPAQQQPDLTRYLSDISQKIDAMDHGLVNDVLAERLDLLARRIDEMDVSRHPAPAYDDSAIRRLENQIGGIAARLDETVNAPVSDNRALANLEAQIANLSHLISQPRTASGPLTLSPELDSRMTAIEDYIATSDEYIIEAARQAAEAVLDGFMRSGGVSAAAMPAADIGALSGLADDLRHLEELTRNSEERTHRTFEALHDTLLQIAGRLEHIESTRPQAPVEDGYAEPAPRRQADAARTEEPAYAFTGEPRREDSRPIGASTVPVFNDEGDDFFAPGPTNASAGREDHYGPIISEVKSSEGAAAPAAGIRPPEMPKPVAKAAAEKTSLIGSLTKRFLNKSKESAAAFEASRTVVDPAPPIAPDDQAIASAADEFLEPGTGVPDVKRILERVRASQGQNAAAAEDGPVDYISAARRAAQAAARELGPEKGAGKKGKATRAPASTAGESALSRYRRPLLLTIGAILLVVMSMPLVNTLLNGNSVPPVGDNTNRPAIEETVPEKKAETSMAPAVEAPQEQAAVEAETAAPSQITPAPAGDVETVPLSPAGTAATATSTFEAQPGTTTPAISVPADVQPASLADAARQGDALALFEIGARYSEGRGVTANPPEAAVWYKLSADRGFAPAQYRLANLYEKGTGVAPDAAKAIEYYRKAASQGNASAMHNLAVMYASGATGTPDLTEAVNWFRQAADLGVSDSQFNLAILYARGSGVNRDLEESYKWFAIAANGGDKDAAQKRDEVANALKPEQLESARAKAEVWKQLPLDSKANDAIIPDEWAGKGLKTASIDMKKAIRNIQAILNNNGYDAGAPDGELGPKTVTAIKSFQKSVGQEPTGKITDALVKELLARNK</sequence>
<feature type="region of interest" description="Disordered" evidence="2">
    <location>
        <begin position="1"/>
        <end position="141"/>
    </location>
</feature>
<feature type="coiled-coil region" evidence="1">
    <location>
        <begin position="347"/>
        <end position="402"/>
    </location>
</feature>
<evidence type="ECO:0000256" key="2">
    <source>
        <dbReference type="SAM" id="MobiDB-lite"/>
    </source>
</evidence>
<dbReference type="InterPro" id="IPR036366">
    <property type="entry name" value="PGBDSf"/>
</dbReference>
<dbReference type="AlphaFoldDB" id="A0A7W6NZ97"/>
<accession>A0A7W6NZ97</accession>
<keyword evidence="5" id="KW-1185">Reference proteome</keyword>
<dbReference type="SMART" id="SM00671">
    <property type="entry name" value="SEL1"/>
    <property type="match status" value="4"/>
</dbReference>
<keyword evidence="1" id="KW-0175">Coiled coil</keyword>
<dbReference type="Gene3D" id="1.25.40.10">
    <property type="entry name" value="Tetratricopeptide repeat domain"/>
    <property type="match status" value="1"/>
</dbReference>
<feature type="region of interest" description="Disordered" evidence="2">
    <location>
        <begin position="837"/>
        <end position="864"/>
    </location>
</feature>
<dbReference type="Gene3D" id="1.20.1270.70">
    <property type="entry name" value="Designed single chain three-helix bundle"/>
    <property type="match status" value="1"/>
</dbReference>
<dbReference type="InterPro" id="IPR002477">
    <property type="entry name" value="Peptidoglycan-bd-like"/>
</dbReference>
<dbReference type="InterPro" id="IPR011990">
    <property type="entry name" value="TPR-like_helical_dom_sf"/>
</dbReference>
<dbReference type="Pfam" id="PF01471">
    <property type="entry name" value="PG_binding_1"/>
    <property type="match status" value="1"/>
</dbReference>
<comment type="caution">
    <text evidence="4">The sequence shown here is derived from an EMBL/GenBank/DDBJ whole genome shotgun (WGS) entry which is preliminary data.</text>
</comment>
<feature type="compositionally biased region" description="Basic and acidic residues" evidence="2">
    <location>
        <begin position="646"/>
        <end position="658"/>
    </location>
</feature>
<dbReference type="InterPro" id="IPR006597">
    <property type="entry name" value="Sel1-like"/>
</dbReference>
<dbReference type="Gene3D" id="1.10.101.10">
    <property type="entry name" value="PGBD-like superfamily/PGBD"/>
    <property type="match status" value="1"/>
</dbReference>
<dbReference type="EMBL" id="JACIDU010000001">
    <property type="protein sequence ID" value="MBB4101512.1"/>
    <property type="molecule type" value="Genomic_DNA"/>
</dbReference>
<feature type="region of interest" description="Disordered" evidence="2">
    <location>
        <begin position="632"/>
        <end position="676"/>
    </location>
</feature>
<evidence type="ECO:0000259" key="3">
    <source>
        <dbReference type="Pfam" id="PF01471"/>
    </source>
</evidence>
<feature type="compositionally biased region" description="Basic and acidic residues" evidence="2">
    <location>
        <begin position="80"/>
        <end position="90"/>
    </location>
</feature>
<dbReference type="InterPro" id="IPR036365">
    <property type="entry name" value="PGBD-like_sf"/>
</dbReference>
<name>A0A7W6NZ97_9HYPH</name>
<evidence type="ECO:0000313" key="5">
    <source>
        <dbReference type="Proteomes" id="UP000584824"/>
    </source>
</evidence>
<feature type="compositionally biased region" description="Low complexity" evidence="2">
    <location>
        <begin position="93"/>
        <end position="115"/>
    </location>
</feature>
<dbReference type="InterPro" id="IPR052945">
    <property type="entry name" value="Mitotic_Regulator"/>
</dbReference>
<dbReference type="PANTHER" id="PTHR43628:SF1">
    <property type="entry name" value="CHITIN SYNTHASE REGULATORY FACTOR 2-RELATED"/>
    <property type="match status" value="1"/>
</dbReference>
<dbReference type="Pfam" id="PF08238">
    <property type="entry name" value="Sel1"/>
    <property type="match status" value="4"/>
</dbReference>
<feature type="compositionally biased region" description="Basic and acidic residues" evidence="2">
    <location>
        <begin position="116"/>
        <end position="135"/>
    </location>
</feature>
<feature type="domain" description="Peptidoglycan binding-like" evidence="3">
    <location>
        <begin position="1209"/>
        <end position="1260"/>
    </location>
</feature>
<proteinExistence type="predicted"/>
<protein>
    <submittedName>
        <fullName evidence="4">Localization factor PodJL</fullName>
    </submittedName>
</protein>
<feature type="compositionally biased region" description="Basic and acidic residues" evidence="2">
    <location>
        <begin position="42"/>
        <end position="64"/>
    </location>
</feature>
<reference evidence="4 5" key="1">
    <citation type="submission" date="2020-08" db="EMBL/GenBank/DDBJ databases">
        <title>Genomic Encyclopedia of Type Strains, Phase IV (KMG-IV): sequencing the most valuable type-strain genomes for metagenomic binning, comparative biology and taxonomic classification.</title>
        <authorList>
            <person name="Goeker M."/>
        </authorList>
    </citation>
    <scope>NUCLEOTIDE SEQUENCE [LARGE SCALE GENOMIC DNA]</scope>
    <source>
        <strain evidence="4 5">DSM 26385</strain>
    </source>
</reference>
<evidence type="ECO:0000313" key="4">
    <source>
        <dbReference type="EMBL" id="MBB4101512.1"/>
    </source>
</evidence>
<dbReference type="Proteomes" id="UP000584824">
    <property type="component" value="Unassembled WGS sequence"/>
</dbReference>
<gene>
    <name evidence="4" type="ORF">GGQ66_000028</name>
</gene>